<accession>A0A381U7P4</accession>
<reference evidence="2" key="1">
    <citation type="submission" date="2018-05" db="EMBL/GenBank/DDBJ databases">
        <authorList>
            <person name="Lanie J.A."/>
            <person name="Ng W.-L."/>
            <person name="Kazmierczak K.M."/>
            <person name="Andrzejewski T.M."/>
            <person name="Davidsen T.M."/>
            <person name="Wayne K.J."/>
            <person name="Tettelin H."/>
            <person name="Glass J.I."/>
            <person name="Rusch D."/>
            <person name="Podicherti R."/>
            <person name="Tsui H.-C.T."/>
            <person name="Winkler M.E."/>
        </authorList>
    </citation>
    <scope>NUCLEOTIDE SEQUENCE</scope>
</reference>
<keyword evidence="1" id="KW-0472">Membrane</keyword>
<organism evidence="2">
    <name type="scientific">marine metagenome</name>
    <dbReference type="NCBI Taxonomy" id="408172"/>
    <lineage>
        <taxon>unclassified sequences</taxon>
        <taxon>metagenomes</taxon>
        <taxon>ecological metagenomes</taxon>
    </lineage>
</organism>
<dbReference type="InterPro" id="IPR006750">
    <property type="entry name" value="YdcZ"/>
</dbReference>
<evidence type="ECO:0000256" key="1">
    <source>
        <dbReference type="SAM" id="Phobius"/>
    </source>
</evidence>
<protein>
    <recommendedName>
        <fullName evidence="3">EamA domain-containing protein</fullName>
    </recommendedName>
</protein>
<dbReference type="PANTHER" id="PTHR34821:SF2">
    <property type="entry name" value="INNER MEMBRANE PROTEIN YDCZ"/>
    <property type="match status" value="1"/>
</dbReference>
<name>A0A381U7P4_9ZZZZ</name>
<dbReference type="Pfam" id="PF04657">
    <property type="entry name" value="DMT_YdcZ"/>
    <property type="match status" value="1"/>
</dbReference>
<feature type="transmembrane region" description="Helical" evidence="1">
    <location>
        <begin position="35"/>
        <end position="57"/>
    </location>
</feature>
<keyword evidence="1" id="KW-1133">Transmembrane helix</keyword>
<dbReference type="EMBL" id="UINC01005818">
    <property type="protein sequence ID" value="SVA23741.1"/>
    <property type="molecule type" value="Genomic_DNA"/>
</dbReference>
<sequence length="146" mass="15520">MTGLLLFALFVGLLLPLQAGINSQLRLYVGHPLWASLVSFTGGTLALVCLLALSRISLPPVGWFERVPWWQLTGGLLGALFVTSALMLAPRLGAATLVASVVAGQMVGSVVLDHYGIVGYPQHDLSVERIIGMLLVIVGVALIQYK</sequence>
<feature type="transmembrane region" description="Helical" evidence="1">
    <location>
        <begin position="94"/>
        <end position="115"/>
    </location>
</feature>
<proteinExistence type="predicted"/>
<evidence type="ECO:0000313" key="2">
    <source>
        <dbReference type="EMBL" id="SVA23741.1"/>
    </source>
</evidence>
<keyword evidence="1" id="KW-0812">Transmembrane</keyword>
<dbReference type="PANTHER" id="PTHR34821">
    <property type="entry name" value="INNER MEMBRANE PROTEIN YDCZ"/>
    <property type="match status" value="1"/>
</dbReference>
<evidence type="ECO:0008006" key="3">
    <source>
        <dbReference type="Google" id="ProtNLM"/>
    </source>
</evidence>
<gene>
    <name evidence="2" type="ORF">METZ01_LOCUS76595</name>
</gene>
<dbReference type="AlphaFoldDB" id="A0A381U7P4"/>
<dbReference type="GO" id="GO:0005886">
    <property type="term" value="C:plasma membrane"/>
    <property type="evidence" value="ECO:0007669"/>
    <property type="project" value="TreeGrafter"/>
</dbReference>
<feature type="transmembrane region" description="Helical" evidence="1">
    <location>
        <begin position="69"/>
        <end position="88"/>
    </location>
</feature>
<feature type="transmembrane region" description="Helical" evidence="1">
    <location>
        <begin position="127"/>
        <end position="145"/>
    </location>
</feature>